<reference evidence="2" key="1">
    <citation type="submission" date="2020-08" db="EMBL/GenBank/DDBJ databases">
        <title>Genome sequencing and assembly of the red palm weevil Rhynchophorus ferrugineus.</title>
        <authorList>
            <person name="Dias G.B."/>
            <person name="Bergman C.M."/>
            <person name="Manee M."/>
        </authorList>
    </citation>
    <scope>NUCLEOTIDE SEQUENCE</scope>
    <source>
        <strain evidence="2">AA-2017</strain>
        <tissue evidence="2">Whole larva</tissue>
    </source>
</reference>
<dbReference type="AlphaFoldDB" id="A0A834IA59"/>
<dbReference type="Proteomes" id="UP000625711">
    <property type="component" value="Unassembled WGS sequence"/>
</dbReference>
<evidence type="ECO:0000256" key="1">
    <source>
        <dbReference type="SAM" id="Phobius"/>
    </source>
</evidence>
<name>A0A834IA59_RHYFE</name>
<sequence length="159" mass="17772">CWECFLHIFMSIKNGPYVNITDDIVGVTGVANCFYYGAVFQYSNKRWSKFFSDLTDTVQFGTPPGMDKIAKENNRFSMMFGYFCISGCLLYSAISLIDTALTKIKRDVRVVASPHRNELKENPTPSSDIIVGKIGTPVLSVPYKFSIFASVIRGPVIIT</sequence>
<dbReference type="EMBL" id="JAACXV010002461">
    <property type="protein sequence ID" value="KAF7277382.1"/>
    <property type="molecule type" value="Genomic_DNA"/>
</dbReference>
<keyword evidence="1" id="KW-0812">Transmembrane</keyword>
<accession>A0A834IA59</accession>
<protein>
    <submittedName>
        <fullName evidence="2">Uncharacterized protein</fullName>
    </submittedName>
</protein>
<proteinExistence type="predicted"/>
<keyword evidence="3" id="KW-1185">Reference proteome</keyword>
<gene>
    <name evidence="2" type="ORF">GWI33_008016</name>
</gene>
<organism evidence="2 3">
    <name type="scientific">Rhynchophorus ferrugineus</name>
    <name type="common">Red palm weevil</name>
    <name type="synonym">Curculio ferrugineus</name>
    <dbReference type="NCBI Taxonomy" id="354439"/>
    <lineage>
        <taxon>Eukaryota</taxon>
        <taxon>Metazoa</taxon>
        <taxon>Ecdysozoa</taxon>
        <taxon>Arthropoda</taxon>
        <taxon>Hexapoda</taxon>
        <taxon>Insecta</taxon>
        <taxon>Pterygota</taxon>
        <taxon>Neoptera</taxon>
        <taxon>Endopterygota</taxon>
        <taxon>Coleoptera</taxon>
        <taxon>Polyphaga</taxon>
        <taxon>Cucujiformia</taxon>
        <taxon>Curculionidae</taxon>
        <taxon>Dryophthorinae</taxon>
        <taxon>Rhynchophorus</taxon>
    </lineage>
</organism>
<evidence type="ECO:0000313" key="2">
    <source>
        <dbReference type="EMBL" id="KAF7277382.1"/>
    </source>
</evidence>
<feature type="non-terminal residue" evidence="2">
    <location>
        <position position="1"/>
    </location>
</feature>
<evidence type="ECO:0000313" key="3">
    <source>
        <dbReference type="Proteomes" id="UP000625711"/>
    </source>
</evidence>
<keyword evidence="1" id="KW-0472">Membrane</keyword>
<comment type="caution">
    <text evidence="2">The sequence shown here is derived from an EMBL/GenBank/DDBJ whole genome shotgun (WGS) entry which is preliminary data.</text>
</comment>
<keyword evidence="1" id="KW-1133">Transmembrane helix</keyword>
<feature type="transmembrane region" description="Helical" evidence="1">
    <location>
        <begin position="76"/>
        <end position="97"/>
    </location>
</feature>